<evidence type="ECO:0000313" key="2">
    <source>
        <dbReference type="Proteomes" id="UP000823775"/>
    </source>
</evidence>
<protein>
    <submittedName>
        <fullName evidence="1">Uncharacterized protein</fullName>
    </submittedName>
</protein>
<name>A0ABS8TID6_DATST</name>
<evidence type="ECO:0000313" key="1">
    <source>
        <dbReference type="EMBL" id="MCD7471282.1"/>
    </source>
</evidence>
<dbReference type="Proteomes" id="UP000823775">
    <property type="component" value="Unassembled WGS sequence"/>
</dbReference>
<keyword evidence="2" id="KW-1185">Reference proteome</keyword>
<reference evidence="1 2" key="1">
    <citation type="journal article" date="2021" name="BMC Genomics">
        <title>Datura genome reveals duplications of psychoactive alkaloid biosynthetic genes and high mutation rate following tissue culture.</title>
        <authorList>
            <person name="Rajewski A."/>
            <person name="Carter-House D."/>
            <person name="Stajich J."/>
            <person name="Litt A."/>
        </authorList>
    </citation>
    <scope>NUCLEOTIDE SEQUENCE [LARGE SCALE GENOMIC DNA]</scope>
    <source>
        <strain evidence="1">AR-01</strain>
    </source>
</reference>
<accession>A0ABS8TID6</accession>
<organism evidence="1 2">
    <name type="scientific">Datura stramonium</name>
    <name type="common">Jimsonweed</name>
    <name type="synonym">Common thornapple</name>
    <dbReference type="NCBI Taxonomy" id="4076"/>
    <lineage>
        <taxon>Eukaryota</taxon>
        <taxon>Viridiplantae</taxon>
        <taxon>Streptophyta</taxon>
        <taxon>Embryophyta</taxon>
        <taxon>Tracheophyta</taxon>
        <taxon>Spermatophyta</taxon>
        <taxon>Magnoliopsida</taxon>
        <taxon>eudicotyledons</taxon>
        <taxon>Gunneridae</taxon>
        <taxon>Pentapetalae</taxon>
        <taxon>asterids</taxon>
        <taxon>lamiids</taxon>
        <taxon>Solanales</taxon>
        <taxon>Solanaceae</taxon>
        <taxon>Solanoideae</taxon>
        <taxon>Datureae</taxon>
        <taxon>Datura</taxon>
    </lineage>
</organism>
<dbReference type="EMBL" id="JACEIK010001664">
    <property type="protein sequence ID" value="MCD7471282.1"/>
    <property type="molecule type" value="Genomic_DNA"/>
</dbReference>
<proteinExistence type="predicted"/>
<comment type="caution">
    <text evidence="1">The sequence shown here is derived from an EMBL/GenBank/DDBJ whole genome shotgun (WGS) entry which is preliminary data.</text>
</comment>
<gene>
    <name evidence="1" type="ORF">HAX54_011617</name>
</gene>
<sequence>MSSKGLNMVNFTILAKKLCDDSMDGRRTTDEPAKFESAPVKWSLQLSTDWIESGLNLRAAFGIRGLFTLAIGMKIHVHGQVASIGSARIMGMLMSTTQSSTTKSTRSINFPSLTNRHHFKDINKQNPQCCLLQPLNIFINLASGVSLTSLRGKGPIGMVANPKVDGRGSNAHCMDIVTRSGKMVPSQVDNSCEIDVDEFGEEERKMDGEVGMKSLVDVSSEEAVMVLKKKKKVNENVIDIAKSYSKPLPPFPRRLAKQYFYA</sequence>